<proteinExistence type="predicted"/>
<evidence type="ECO:0000313" key="2">
    <source>
        <dbReference type="Proteomes" id="UP000663844"/>
    </source>
</evidence>
<organism evidence="1 2">
    <name type="scientific">Adineta steineri</name>
    <dbReference type="NCBI Taxonomy" id="433720"/>
    <lineage>
        <taxon>Eukaryota</taxon>
        <taxon>Metazoa</taxon>
        <taxon>Spiralia</taxon>
        <taxon>Gnathifera</taxon>
        <taxon>Rotifera</taxon>
        <taxon>Eurotatoria</taxon>
        <taxon>Bdelloidea</taxon>
        <taxon>Adinetida</taxon>
        <taxon>Adinetidae</taxon>
        <taxon>Adineta</taxon>
    </lineage>
</organism>
<feature type="non-terminal residue" evidence="1">
    <location>
        <position position="154"/>
    </location>
</feature>
<evidence type="ECO:0000313" key="1">
    <source>
        <dbReference type="EMBL" id="CAF4382242.1"/>
    </source>
</evidence>
<comment type="caution">
    <text evidence="1">The sequence shown here is derived from an EMBL/GenBank/DDBJ whole genome shotgun (WGS) entry which is preliminary data.</text>
</comment>
<reference evidence="1" key="1">
    <citation type="submission" date="2021-02" db="EMBL/GenBank/DDBJ databases">
        <authorList>
            <person name="Nowell W R."/>
        </authorList>
    </citation>
    <scope>NUCLEOTIDE SEQUENCE</scope>
</reference>
<dbReference type="Proteomes" id="UP000663844">
    <property type="component" value="Unassembled WGS sequence"/>
</dbReference>
<accession>A0A820N2P4</accession>
<protein>
    <submittedName>
        <fullName evidence="1">Uncharacterized protein</fullName>
    </submittedName>
</protein>
<sequence>FEINLLPKISSQYVQISINRLNNTATEIIIQSLDYIGAFYLTCSSTGERNLSARSDILLGREPGLLMRTKRCIVYYDAYIDCTIIAPIMVQAITNKLPYEINFFERILSYQKRIYQLRPELVEMNPINGTLTYRWFPESIKKFPPKLKMVVYAT</sequence>
<gene>
    <name evidence="1" type="ORF">OXD698_LOCUS50428</name>
</gene>
<dbReference type="EMBL" id="CAJOAZ010024168">
    <property type="protein sequence ID" value="CAF4382242.1"/>
    <property type="molecule type" value="Genomic_DNA"/>
</dbReference>
<feature type="non-terminal residue" evidence="1">
    <location>
        <position position="1"/>
    </location>
</feature>
<name>A0A820N2P4_9BILA</name>
<dbReference type="AlphaFoldDB" id="A0A820N2P4"/>